<evidence type="ECO:0000256" key="3">
    <source>
        <dbReference type="ARBA" id="ARBA00022968"/>
    </source>
</evidence>
<dbReference type="OrthoDB" id="9796554at2"/>
<dbReference type="KEGG" id="dco:SAMEA4475696_0686"/>
<dbReference type="InterPro" id="IPR000866">
    <property type="entry name" value="AhpC/TSA"/>
</dbReference>
<dbReference type="GO" id="GO:0030313">
    <property type="term" value="C:cell envelope"/>
    <property type="evidence" value="ECO:0007669"/>
    <property type="project" value="UniProtKB-SubCell"/>
</dbReference>
<evidence type="ECO:0000256" key="4">
    <source>
        <dbReference type="ARBA" id="ARBA00023157"/>
    </source>
</evidence>
<protein>
    <submittedName>
        <fullName evidence="6">Thiol-disulfide oxidoreductase resA</fullName>
    </submittedName>
</protein>
<keyword evidence="4" id="KW-1015">Disulfide bond</keyword>
<dbReference type="GO" id="GO:0016209">
    <property type="term" value="F:antioxidant activity"/>
    <property type="evidence" value="ECO:0007669"/>
    <property type="project" value="InterPro"/>
</dbReference>
<comment type="subcellular location">
    <subcellularLocation>
        <location evidence="1">Cell envelope</location>
    </subcellularLocation>
</comment>
<reference evidence="6 7" key="1">
    <citation type="submission" date="2017-06" db="EMBL/GenBank/DDBJ databases">
        <authorList>
            <consortium name="Pathogen Informatics"/>
        </authorList>
    </citation>
    <scope>NUCLEOTIDE SEQUENCE [LARGE SCALE GENOMIC DNA]</scope>
    <source>
        <strain evidence="6 7">NCTC13039</strain>
    </source>
</reference>
<dbReference type="Pfam" id="PF00578">
    <property type="entry name" value="AhpC-TSA"/>
    <property type="match status" value="1"/>
</dbReference>
<evidence type="ECO:0000256" key="2">
    <source>
        <dbReference type="ARBA" id="ARBA00022748"/>
    </source>
</evidence>
<organism evidence="6 7">
    <name type="scientific">Dermatophilus congolensis</name>
    <dbReference type="NCBI Taxonomy" id="1863"/>
    <lineage>
        <taxon>Bacteria</taxon>
        <taxon>Bacillati</taxon>
        <taxon>Actinomycetota</taxon>
        <taxon>Actinomycetes</taxon>
        <taxon>Micrococcales</taxon>
        <taxon>Dermatophilaceae</taxon>
        <taxon>Dermatophilus</taxon>
    </lineage>
</organism>
<dbReference type="SUPFAM" id="SSF52833">
    <property type="entry name" value="Thioredoxin-like"/>
    <property type="match status" value="1"/>
</dbReference>
<evidence type="ECO:0000256" key="5">
    <source>
        <dbReference type="ARBA" id="ARBA00023284"/>
    </source>
</evidence>
<dbReference type="InterPro" id="IPR013766">
    <property type="entry name" value="Thioredoxin_domain"/>
</dbReference>
<proteinExistence type="predicted"/>
<evidence type="ECO:0000313" key="7">
    <source>
        <dbReference type="Proteomes" id="UP000242637"/>
    </source>
</evidence>
<dbReference type="GO" id="GO:0016491">
    <property type="term" value="F:oxidoreductase activity"/>
    <property type="evidence" value="ECO:0007669"/>
    <property type="project" value="InterPro"/>
</dbReference>
<dbReference type="EMBL" id="LT906453">
    <property type="protein sequence ID" value="SNV19314.1"/>
    <property type="molecule type" value="Genomic_DNA"/>
</dbReference>
<keyword evidence="7" id="KW-1185">Reference proteome</keyword>
<dbReference type="GO" id="GO:0017004">
    <property type="term" value="P:cytochrome complex assembly"/>
    <property type="evidence" value="ECO:0007669"/>
    <property type="project" value="UniProtKB-KW"/>
</dbReference>
<dbReference type="InterPro" id="IPR036249">
    <property type="entry name" value="Thioredoxin-like_sf"/>
</dbReference>
<name>A0A239VD00_9MICO</name>
<accession>A0A239VD00</accession>
<dbReference type="Gene3D" id="3.40.30.10">
    <property type="entry name" value="Glutaredoxin"/>
    <property type="match status" value="1"/>
</dbReference>
<dbReference type="RefSeq" id="WP_028327590.1">
    <property type="nucleotide sequence ID" value="NZ_JAAFNI010000001.1"/>
</dbReference>
<dbReference type="CDD" id="cd02966">
    <property type="entry name" value="TlpA_like_family"/>
    <property type="match status" value="1"/>
</dbReference>
<keyword evidence="5" id="KW-0676">Redox-active center</keyword>
<dbReference type="PROSITE" id="PS51352">
    <property type="entry name" value="THIOREDOXIN_2"/>
    <property type="match status" value="1"/>
</dbReference>
<dbReference type="GeneID" id="63458956"/>
<gene>
    <name evidence="6" type="primary">resA</name>
    <name evidence="6" type="ORF">SAMEA4475696_00686</name>
</gene>
<dbReference type="PROSITE" id="PS51257">
    <property type="entry name" value="PROKAR_LIPOPROTEIN"/>
    <property type="match status" value="1"/>
</dbReference>
<sequence length="200" mass="21129">MKNTPRTLTTLLLTATLTTLTACSTSGNTIADQARRGDDLGYVTGDGAVQRLPADQRKNPINLNGKLLDGAPWNITDNRGKITVLNIWGSWCQPCQNEAPQLEKAHAPYSKDPNVQFIGINVGESPETGSAAAKAWGLTYPSLTDPERKLASSLNGLANATPTTLVIDTQGRVAARISGALTTASTLTGLIDDVRNGKTT</sequence>
<evidence type="ECO:0000313" key="6">
    <source>
        <dbReference type="EMBL" id="SNV19314.1"/>
    </source>
</evidence>
<dbReference type="AlphaFoldDB" id="A0A239VD00"/>
<dbReference type="PANTHER" id="PTHR42852">
    <property type="entry name" value="THIOL:DISULFIDE INTERCHANGE PROTEIN DSBE"/>
    <property type="match status" value="1"/>
</dbReference>
<dbReference type="PANTHER" id="PTHR42852:SF6">
    <property type="entry name" value="THIOL:DISULFIDE INTERCHANGE PROTEIN DSBE"/>
    <property type="match status" value="1"/>
</dbReference>
<keyword evidence="3" id="KW-0812">Transmembrane</keyword>
<keyword evidence="3" id="KW-0735">Signal-anchor</keyword>
<dbReference type="STRING" id="1121387.GCA_000429885_01783"/>
<evidence type="ECO:0000256" key="1">
    <source>
        <dbReference type="ARBA" id="ARBA00004196"/>
    </source>
</evidence>
<dbReference type="InterPro" id="IPR050553">
    <property type="entry name" value="Thioredoxin_ResA/DsbE_sf"/>
</dbReference>
<keyword evidence="2" id="KW-0201">Cytochrome c-type biogenesis</keyword>
<dbReference type="Proteomes" id="UP000242637">
    <property type="component" value="Chromosome 1"/>
</dbReference>